<dbReference type="CDD" id="cd13520">
    <property type="entry name" value="PBP2_TAXI_TRAP"/>
    <property type="match status" value="1"/>
</dbReference>
<evidence type="ECO:0000313" key="1">
    <source>
        <dbReference type="EMBL" id="MBM7703010.1"/>
    </source>
</evidence>
<gene>
    <name evidence="1" type="ORF">JOC83_001857</name>
</gene>
<reference evidence="1 2" key="1">
    <citation type="submission" date="2021-01" db="EMBL/GenBank/DDBJ databases">
        <title>Genomic Encyclopedia of Type Strains, Phase IV (KMG-IV): sequencing the most valuable type-strain genomes for metagenomic binning, comparative biology and taxonomic classification.</title>
        <authorList>
            <person name="Goeker M."/>
        </authorList>
    </citation>
    <scope>NUCLEOTIDE SEQUENCE [LARGE SCALE GENOMIC DNA]</scope>
    <source>
        <strain evidence="1 2">DSM 104297</strain>
    </source>
</reference>
<dbReference type="NCBIfam" id="TIGR02122">
    <property type="entry name" value="TRAP_TAXI"/>
    <property type="match status" value="1"/>
</dbReference>
<dbReference type="EMBL" id="JAFBFC010000003">
    <property type="protein sequence ID" value="MBM7703010.1"/>
    <property type="molecule type" value="Genomic_DNA"/>
</dbReference>
<protein>
    <submittedName>
        <fullName evidence="1">TRAP transporter TAXI family solute receptor</fullName>
    </submittedName>
</protein>
<proteinExistence type="predicted"/>
<dbReference type="PROSITE" id="PS51257">
    <property type="entry name" value="PROKAR_LIPOPROTEIN"/>
    <property type="match status" value="1"/>
</dbReference>
<accession>A0ABS2QUB5</accession>
<evidence type="ECO:0000313" key="2">
    <source>
        <dbReference type="Proteomes" id="UP000809829"/>
    </source>
</evidence>
<dbReference type="PANTHER" id="PTHR42941:SF1">
    <property type="entry name" value="SLL1037 PROTEIN"/>
    <property type="match status" value="1"/>
</dbReference>
<dbReference type="Proteomes" id="UP000809829">
    <property type="component" value="Unassembled WGS sequence"/>
</dbReference>
<dbReference type="RefSeq" id="WP_205186454.1">
    <property type="nucleotide sequence ID" value="NZ_JAFBFC010000003.1"/>
</dbReference>
<keyword evidence="2" id="KW-1185">Reference proteome</keyword>
<organism evidence="1 2">
    <name type="scientific">Priestia iocasae</name>
    <dbReference type="NCBI Taxonomy" id="2291674"/>
    <lineage>
        <taxon>Bacteria</taxon>
        <taxon>Bacillati</taxon>
        <taxon>Bacillota</taxon>
        <taxon>Bacilli</taxon>
        <taxon>Bacillales</taxon>
        <taxon>Bacillaceae</taxon>
        <taxon>Priestia</taxon>
    </lineage>
</organism>
<dbReference type="Gene3D" id="3.40.190.10">
    <property type="entry name" value="Periplasmic binding protein-like II"/>
    <property type="match status" value="2"/>
</dbReference>
<keyword evidence="1" id="KW-0675">Receptor</keyword>
<dbReference type="InterPro" id="IPR011852">
    <property type="entry name" value="TRAP_TAXI"/>
</dbReference>
<sequence length="339" mass="36738">MTRHKRLLGLLVVMTTLVFTTACSMGVANGSKRTFISVATASTGGTYYPIGVGLGNVWTELLYDEGIKANGQSSAGSIENIHLLSNDEAQVAILQGLIASQAYDGQNSFEGKAYKDLRTISMLWPNVEHFVLMNREKETGTIADIKKNSFSVGPQASGTEASTLVIMQGLGLTKKSIAPEYLGYDDTISAMRDGRLDGGSLPAGVPVGAITDMYASNVKASVLDVTDEQLDAINAVSNSWYRFTIPAGTYPKVDQDIQTIAQPNLLATSKEMDADIIYKLTKTMYENLDKVYDIHKSAHNIKLETALDGLSVPLHEGAYRYFKEVGLEIPKELVPPEAK</sequence>
<dbReference type="PANTHER" id="PTHR42941">
    <property type="entry name" value="SLL1037 PROTEIN"/>
    <property type="match status" value="1"/>
</dbReference>
<name>A0ABS2QUB5_9BACI</name>
<comment type="caution">
    <text evidence="1">The sequence shown here is derived from an EMBL/GenBank/DDBJ whole genome shotgun (WGS) entry which is preliminary data.</text>
</comment>
<dbReference type="Pfam" id="PF16868">
    <property type="entry name" value="NMT1_3"/>
    <property type="match status" value="1"/>
</dbReference>
<dbReference type="SUPFAM" id="SSF53850">
    <property type="entry name" value="Periplasmic binding protein-like II"/>
    <property type="match status" value="1"/>
</dbReference>